<gene>
    <name evidence="2" type="ORF">SEA_TRINA_207</name>
</gene>
<name>A0A2D1A4B4_9CAUD</name>
<evidence type="ECO:0000313" key="2">
    <source>
        <dbReference type="EMBL" id="ASZ74986.1"/>
    </source>
</evidence>
<protein>
    <submittedName>
        <fullName evidence="2">Uncharacterized protein</fullName>
    </submittedName>
</protein>
<organism evidence="2 3">
    <name type="scientific">Rhodococcus phage Trina</name>
    <dbReference type="NCBI Taxonomy" id="2027905"/>
    <lineage>
        <taxon>Viruses</taxon>
        <taxon>Duplodnaviria</taxon>
        <taxon>Heunggongvirae</taxon>
        <taxon>Uroviricota</taxon>
        <taxon>Caudoviricetes</taxon>
        <taxon>Trinavirus</taxon>
        <taxon>Trinavirus trina</taxon>
    </lineage>
</organism>
<proteinExistence type="predicted"/>
<keyword evidence="3" id="KW-1185">Reference proteome</keyword>
<evidence type="ECO:0000313" key="3">
    <source>
        <dbReference type="Proteomes" id="UP000231419"/>
    </source>
</evidence>
<feature type="region of interest" description="Disordered" evidence="1">
    <location>
        <begin position="1"/>
        <end position="21"/>
    </location>
</feature>
<reference evidence="3" key="1">
    <citation type="submission" date="2017-08" db="EMBL/GenBank/DDBJ databases">
        <authorList>
            <person name="de Groot N.N."/>
        </authorList>
    </citation>
    <scope>NUCLEOTIDE SEQUENCE [LARGE SCALE GENOMIC DNA]</scope>
</reference>
<dbReference type="EMBL" id="MF668286">
    <property type="protein sequence ID" value="ASZ74986.1"/>
    <property type="molecule type" value="Genomic_DNA"/>
</dbReference>
<sequence length="102" mass="12079">MFLYEEKTSTTHTIKEDEDGDVTETRLETWAEIWAHIKPGQTPDIKADLTSWLQIGTRWGNYVTFSLSLDEMKKLSETFAQFYATMVEENFKLEQERKKHEK</sequence>
<dbReference type="Proteomes" id="UP000231419">
    <property type="component" value="Segment"/>
</dbReference>
<evidence type="ECO:0000256" key="1">
    <source>
        <dbReference type="SAM" id="MobiDB-lite"/>
    </source>
</evidence>
<feature type="compositionally biased region" description="Basic and acidic residues" evidence="1">
    <location>
        <begin position="1"/>
        <end position="15"/>
    </location>
</feature>
<accession>A0A2D1A4B4</accession>